<feature type="domain" description="C2H2-type" evidence="3">
    <location>
        <begin position="149"/>
        <end position="176"/>
    </location>
</feature>
<dbReference type="GO" id="GO:0003700">
    <property type="term" value="F:DNA-binding transcription factor activity"/>
    <property type="evidence" value="ECO:0007669"/>
    <property type="project" value="InterPro"/>
</dbReference>
<dbReference type="AlphaFoldDB" id="A0AAD6EYU0"/>
<evidence type="ECO:0000256" key="2">
    <source>
        <dbReference type="SAM" id="MobiDB-lite"/>
    </source>
</evidence>
<dbReference type="SUPFAM" id="SSF57667">
    <property type="entry name" value="beta-beta-alpha zinc fingers"/>
    <property type="match status" value="1"/>
</dbReference>
<dbReference type="EMBL" id="JAMRDG010000001">
    <property type="protein sequence ID" value="KAJ3705883.1"/>
    <property type="molecule type" value="Genomic_DNA"/>
</dbReference>
<dbReference type="PROSITE" id="PS50157">
    <property type="entry name" value="ZINC_FINGER_C2H2_2"/>
    <property type="match status" value="1"/>
</dbReference>
<protein>
    <recommendedName>
        <fullName evidence="3">C2H2-type domain-containing protein</fullName>
    </recommendedName>
</protein>
<evidence type="ECO:0000256" key="1">
    <source>
        <dbReference type="PROSITE-ProRule" id="PRU00042"/>
    </source>
</evidence>
<evidence type="ECO:0000259" key="3">
    <source>
        <dbReference type="PROSITE" id="PS50157"/>
    </source>
</evidence>
<comment type="caution">
    <text evidence="4">The sequence shown here is derived from an EMBL/GenBank/DDBJ whole genome shotgun (WGS) entry which is preliminary data.</text>
</comment>
<dbReference type="InterPro" id="IPR044291">
    <property type="entry name" value="GIS/GIS2/ZFP8"/>
</dbReference>
<feature type="region of interest" description="Disordered" evidence="2">
    <location>
        <begin position="162"/>
        <end position="187"/>
    </location>
</feature>
<gene>
    <name evidence="4" type="ORF">LUZ61_009588</name>
</gene>
<reference evidence="4 5" key="1">
    <citation type="journal article" date="2022" name="Cell">
        <title>Repeat-based holocentromeres influence genome architecture and karyotype evolution.</title>
        <authorList>
            <person name="Hofstatter P.G."/>
            <person name="Thangavel G."/>
            <person name="Lux T."/>
            <person name="Neumann P."/>
            <person name="Vondrak T."/>
            <person name="Novak P."/>
            <person name="Zhang M."/>
            <person name="Costa L."/>
            <person name="Castellani M."/>
            <person name="Scott A."/>
            <person name="Toegelov H."/>
            <person name="Fuchs J."/>
            <person name="Mata-Sucre Y."/>
            <person name="Dias Y."/>
            <person name="Vanzela A.L.L."/>
            <person name="Huettel B."/>
            <person name="Almeida C.C.S."/>
            <person name="Simkova H."/>
            <person name="Souza G."/>
            <person name="Pedrosa-Harand A."/>
            <person name="Macas J."/>
            <person name="Mayer K.F.X."/>
            <person name="Houben A."/>
            <person name="Marques A."/>
        </authorList>
    </citation>
    <scope>NUCLEOTIDE SEQUENCE [LARGE SCALE GENOMIC DNA]</scope>
    <source>
        <strain evidence="4">RhyTen1mFocal</strain>
    </source>
</reference>
<dbReference type="GO" id="GO:0010090">
    <property type="term" value="P:trichome morphogenesis"/>
    <property type="evidence" value="ECO:0007669"/>
    <property type="project" value="InterPro"/>
</dbReference>
<keyword evidence="1" id="KW-0862">Zinc</keyword>
<keyword evidence="1" id="KW-0863">Zinc-finger</keyword>
<keyword evidence="1" id="KW-0479">Metal-binding</keyword>
<dbReference type="PANTHER" id="PTHR46547:SF7">
    <property type="entry name" value="ZINC FINGER PROTEIN GIS"/>
    <property type="match status" value="1"/>
</dbReference>
<dbReference type="InterPro" id="IPR013087">
    <property type="entry name" value="Znf_C2H2_type"/>
</dbReference>
<keyword evidence="5" id="KW-1185">Reference proteome</keyword>
<evidence type="ECO:0000313" key="5">
    <source>
        <dbReference type="Proteomes" id="UP001210211"/>
    </source>
</evidence>
<proteinExistence type="predicted"/>
<evidence type="ECO:0000313" key="4">
    <source>
        <dbReference type="EMBL" id="KAJ3705883.1"/>
    </source>
</evidence>
<feature type="compositionally biased region" description="Polar residues" evidence="2">
    <location>
        <begin position="121"/>
        <end position="142"/>
    </location>
</feature>
<dbReference type="InterPro" id="IPR036236">
    <property type="entry name" value="Znf_C2H2_sf"/>
</dbReference>
<accession>A0AAD6EYU0</accession>
<dbReference type="PROSITE" id="PS00028">
    <property type="entry name" value="ZINC_FINGER_C2H2_1"/>
    <property type="match status" value="1"/>
</dbReference>
<sequence>MQYTIFDVTYCLNLTGWRTFKSSHRLLNPPTLLPSLDSRGQRNHTNMSEQEITHNFMGASSGTGTDAGATIDSFSQLPFIRTMSAQDKQPTNRTSTALRLFGFDFPKESSSNQTHEDQEENNSPNKETKSDNNTSVSSASNETTAGRKFECHYCCRNFPTSQALGGHQNAHKRERQQAKRAQFQTSMSTEGQIYSPFAYYRVGSVPSSARFESTPVPTHYPSWVHGTSNLTPGPKFYGGLGSVTEPINGNPVSSNWRLPVHGAFGGFGSMHHDRPIALPLLVGGDPKAGIGSSFAPTASTNLVQERGVKDGVSLDLHL</sequence>
<dbReference type="PANTHER" id="PTHR46547">
    <property type="entry name" value="ZINC FINGER PROTEIN GIS"/>
    <property type="match status" value="1"/>
</dbReference>
<dbReference type="GO" id="GO:0009739">
    <property type="term" value="P:response to gibberellin"/>
    <property type="evidence" value="ECO:0007669"/>
    <property type="project" value="InterPro"/>
</dbReference>
<name>A0AAD6EYU0_9POAL</name>
<feature type="region of interest" description="Disordered" evidence="2">
    <location>
        <begin position="105"/>
        <end position="142"/>
    </location>
</feature>
<dbReference type="GO" id="GO:0008270">
    <property type="term" value="F:zinc ion binding"/>
    <property type="evidence" value="ECO:0007669"/>
    <property type="project" value="UniProtKB-KW"/>
</dbReference>
<organism evidence="4 5">
    <name type="scientific">Rhynchospora tenuis</name>
    <dbReference type="NCBI Taxonomy" id="198213"/>
    <lineage>
        <taxon>Eukaryota</taxon>
        <taxon>Viridiplantae</taxon>
        <taxon>Streptophyta</taxon>
        <taxon>Embryophyta</taxon>
        <taxon>Tracheophyta</taxon>
        <taxon>Spermatophyta</taxon>
        <taxon>Magnoliopsida</taxon>
        <taxon>Liliopsida</taxon>
        <taxon>Poales</taxon>
        <taxon>Cyperaceae</taxon>
        <taxon>Cyperoideae</taxon>
        <taxon>Rhynchosporeae</taxon>
        <taxon>Rhynchospora</taxon>
    </lineage>
</organism>
<dbReference type="Proteomes" id="UP001210211">
    <property type="component" value="Unassembled WGS sequence"/>
</dbReference>